<evidence type="ECO:0000313" key="3">
    <source>
        <dbReference type="Proteomes" id="UP000033966"/>
    </source>
</evidence>
<feature type="compositionally biased region" description="Low complexity" evidence="1">
    <location>
        <begin position="1547"/>
        <end position="1558"/>
    </location>
</feature>
<comment type="caution">
    <text evidence="2">The sequence shown here is derived from an EMBL/GenBank/DDBJ whole genome shotgun (WGS) entry which is preliminary data.</text>
</comment>
<feature type="region of interest" description="Disordered" evidence="1">
    <location>
        <begin position="1535"/>
        <end position="1570"/>
    </location>
</feature>
<evidence type="ECO:0000313" key="2">
    <source>
        <dbReference type="EMBL" id="KKT90740.1"/>
    </source>
</evidence>
<dbReference type="EMBL" id="LCKF01000028">
    <property type="protein sequence ID" value="KKT90740.1"/>
    <property type="molecule type" value="Genomic_DNA"/>
</dbReference>
<accession>A0A0G1L4R7</accession>
<feature type="compositionally biased region" description="Basic and acidic residues" evidence="1">
    <location>
        <begin position="1535"/>
        <end position="1546"/>
    </location>
</feature>
<proteinExistence type="predicted"/>
<sequence length="2179" mass="232092">RTYEDVGQILSNEKIWNNELALAKTRYAEMASFNEEQIAKKESPEPPAGPPSTNPAPSPDRQPPTSQGPGSSPVSGAAASAKGPGQIAFSSFEMNPEFRYGADSLAALYGKYEAVEKQAAAADAGRGVRPSSERPVDRVQPGAGNEILRPDLLQPYESKPPPVLSPTALPSLQVPSSIIRPVFGFLPSLVLNTENGSSPTASDVTQSELVENLSSSPLLRSSAWKAKVLGAASVISGLTALGVVSAILGGVPAHDAGVAGLAITGGMAAVLAYDAGGPSTAALSGAGTERTNIIFNQFKALPGTVTVPMGAGKENVTFALTKNGYSDGDVRYKNLSNGKTIKFHDIRLTHNDAVEVLTAFAMTSGRHDTVVVNGVIETGGGSAETNQEGDTAEVNITVPRWRPSWEVSRIFSHEYAHAMTPPGLSQMVTGINERGGWIGGSAVENTGESFLGTEMAKFAAMFRKTPLFASSYGSLNPDEDIAVMTEDAIFNPKGVAEKINQGDRIGLAWQEKVEALASYGLISPAKKAQIDSFLERPPTAPGTNFKKEPASSSSSPVAAEEKLALATRQLISGGVRDTDLSRTTEQLSQESGKVFQGKPFYPPSFFGKTTIPTINIEMANTPNPNFSQRDDLKTSVVPSAPNERRKTFLSPTATNSLRGESQKSSPTTFSVMVAPLTFGGEQGGNVEFNAPIISHDFSGVNGANWERVPLTTTNALPGLSLPTTSLTPSNITTIPRFDLPSPVPIVPFVPTVSSPMPAPGLILPAVPLSMTKEDNAGGNQFAGPVSPSQSVVFRKRVEGAQQRGALPFFRFEPSRFKDSIEKLQEEFPDRPIYVVKEGSGGMVFHQLGKSELVTIDQITQENKGGMIVTQGTLPLDPNNRAFFDAVLGKGTNLEAEVPQLVVSLGDKGGAPQEFNTNHLKQILENISARESLVASPSTGSPARESSPSTSLTTSRPEEFAQATASSSSPISIRGSLKQIAQKVVPFALATSLLAAPAFSQEPAAGGMPQPAMSISKTTTDDGYVINNANFDFHRDTNLSRESTLMTGVIEQGPGSYSSLSPSPYIGFQSTKRDGSKEDAFKYSGIGAYAAFIQHQQSDPMNFYNISGFIGEGKRFSFGDVNIDVGAVGGVSTHVTYQESKPEQKDFNFTIPPQGTAGGGIDYKGFRSEVSVGGKLERESVINNGLHKYTVLPETKVVLGYQRGLVALEATAQKDPLMDAYSVVTKTRQQGGRTWQVDYNKEDSRYKYILPDKESLALSVSSEGGFSWTLGVSQENGSYGYKDQRTGVTFTMPLGKTPSALLGSGSKGVYSRPQIHPPDVYTSVTSGEIKKEVGVRSYPELIDYFRDRSKITTQDDLIGATARIGGLLDDQLYAYNNPYGGVFGGPISDSTVQEIGNNLHLSAQTNQPIEAAICGGIHSVMADLINKAGFEGVKAFVTDVNMSSGAQHAVTAVRTPGGIVLIDYDDIIPTNAQNLPEALRIYDIARDAVPARHTVFDPDRGFKTLGEVGGPTVFQRLTVQGGRSSDDLLRDIFDHLRGVKPDPRRMDPTSPGQGGSSSPAKETPKVSSSSAVAGMELQGKVNADAGDANIGRSRTILQRPRLLESLTTKPPQALLPPSDGKTMTLTSINPSGTTVSSNLNAPEISPLNIMPPANMATSDSFPSSPISFAKNALRPLDQKSSIVAPLVFGGKQGESGNATTISRGTSPVNGGFAAEWSTTTADSLGPHTTAALPVPSLPTTSMTPSNITTIPRFDLPSPVPIVPFVPTVSSPMILGKNQSAAGTFRDSARALSSYGLVFESKGPDTFTLTNARGDAVNHPQYGAFEPGTAREFTRYPVMLGENNLVSLTAEGDKIIHSDVPTAEPGDTIELRDGINYVRRDGKDKFAFKGAPSDVTIPRGPTFHKVVKENPAQGISSAEKTYRVKENERPELIEIALAFDSDSAKEQIKKRLGEIGAVPQEDAEGRIVMPARDYQRLESAAFEALNQRIVKEGNFIDIASSEPAVIEGRDLAVQEFKSAGSIEEAQRLSEANILVGDTTPEDVERYKTKIMQGSVIDQLVLGDYKTAGYVQEAGGPIYVMPQIAQDDRRSNKESLPAAIASTLRHETLPYMDPEITDYGSQVRQDAIDKEVRPQSGELLSPSELKARLGQSLFAPNEGREIFVPVDTSQEAAGAAEVSSSP</sequence>
<protein>
    <submittedName>
        <fullName evidence="2">Uncharacterized protein</fullName>
    </submittedName>
</protein>
<feature type="non-terminal residue" evidence="2">
    <location>
        <position position="2179"/>
    </location>
</feature>
<feature type="compositionally biased region" description="Low complexity" evidence="1">
    <location>
        <begin position="63"/>
        <end position="82"/>
    </location>
</feature>
<feature type="region of interest" description="Disordered" evidence="1">
    <location>
        <begin position="121"/>
        <end position="159"/>
    </location>
</feature>
<feature type="non-terminal residue" evidence="2">
    <location>
        <position position="1"/>
    </location>
</feature>
<gene>
    <name evidence="2" type="ORF">UW92_C0028G0001</name>
</gene>
<feature type="region of interest" description="Disordered" evidence="1">
    <location>
        <begin position="534"/>
        <end position="559"/>
    </location>
</feature>
<feature type="region of interest" description="Disordered" evidence="1">
    <location>
        <begin position="930"/>
        <end position="967"/>
    </location>
</feature>
<feature type="compositionally biased region" description="Pro residues" evidence="1">
    <location>
        <begin position="45"/>
        <end position="62"/>
    </location>
</feature>
<feature type="compositionally biased region" description="Low complexity" evidence="1">
    <location>
        <begin position="943"/>
        <end position="954"/>
    </location>
</feature>
<evidence type="ECO:0000256" key="1">
    <source>
        <dbReference type="SAM" id="MobiDB-lite"/>
    </source>
</evidence>
<name>A0A0G1L4R7_9BACT</name>
<dbReference type="Proteomes" id="UP000033966">
    <property type="component" value="Unassembled WGS sequence"/>
</dbReference>
<reference evidence="2 3" key="1">
    <citation type="journal article" date="2015" name="Nature">
        <title>rRNA introns, odd ribosomes, and small enigmatic genomes across a large radiation of phyla.</title>
        <authorList>
            <person name="Brown C.T."/>
            <person name="Hug L.A."/>
            <person name="Thomas B.C."/>
            <person name="Sharon I."/>
            <person name="Castelle C.J."/>
            <person name="Singh A."/>
            <person name="Wilkins M.J."/>
            <person name="Williams K.H."/>
            <person name="Banfield J.F."/>
        </authorList>
    </citation>
    <scope>NUCLEOTIDE SEQUENCE [LARGE SCALE GENOMIC DNA]</scope>
</reference>
<organism evidence="2 3">
    <name type="scientific">Candidatus Jorgensenbacteria bacterium GW2011_GWA2_45_13</name>
    <dbReference type="NCBI Taxonomy" id="1618662"/>
    <lineage>
        <taxon>Bacteria</taxon>
        <taxon>Candidatus Joergenseniibacteriota</taxon>
    </lineage>
</organism>
<feature type="region of interest" description="Disordered" evidence="1">
    <location>
        <begin position="33"/>
        <end position="82"/>
    </location>
</feature>